<dbReference type="InterPro" id="IPR051336">
    <property type="entry name" value="RhoGEF_Guanine_NuclExch_SF"/>
</dbReference>
<feature type="compositionally biased region" description="Polar residues" evidence="2">
    <location>
        <begin position="459"/>
        <end position="470"/>
    </location>
</feature>
<evidence type="ECO:0000256" key="2">
    <source>
        <dbReference type="SAM" id="MobiDB-lite"/>
    </source>
</evidence>
<accession>A0A9W4STT3</accession>
<evidence type="ECO:0000259" key="3">
    <source>
        <dbReference type="PROSITE" id="PS50010"/>
    </source>
</evidence>
<feature type="domain" description="DH" evidence="3">
    <location>
        <begin position="44"/>
        <end position="218"/>
    </location>
</feature>
<dbReference type="PROSITE" id="PS50010">
    <property type="entry name" value="DH_2"/>
    <property type="match status" value="1"/>
</dbReference>
<sequence length="754" mass="85935">MSHSQKSFEFNTSFGPTAFPISSTSISPIMPSQDSNQYSYVDKQKANPIAYLIETEEEYIEDLRCLLQQVTNSWDNDNPPPPELDVIFSVLGKIYRRNNEFCSRLMQIASTNQIGDVLMEWIEEMEGPYAEYCQSYRQGIDLWPEIDNNLTLQQNISAQRNQPVSLDFFFEIPLKRIHYYKKLYMRTIKGFEPGWSDYDKFVVAIKRMDDLVELVKKAKETNRPRNNISMPVPQTVLHTIISPVNLLGGPTIPEIKTSPNIPVNWTLPLLESQLDTSQVTDFFTKQLKSLKVVLTPPHLPFKREIVHHDDFIVIRHDGDGYNNHRAHVNSHLFLLTDLLLICQQLTPEEKALNPSKELWLLYPPLSGRHLTINDLYDNKEFLQKEHLVLRAENQNKKDIWLKAFTQMIEFATKAASTRPQDSSPSGKEYIKIKLPQVSSKFKLGLPSSPLSNDAPLSRNFLQDKNNSAQNSRDDLRAGENQERMRSPKPRSRTNSITSLSSVSSIGSFTETIHQTPPCEVDRWVDGKWVLITKNDKCIVEINMTSSNNPCWAVLLESSGRMVLNAWIHPTTSLHKESPFSISVACEMGVVKEFYRITLKNPIDSDKLFSDFLKMKNLGPNTLPVPGLISRSSSLQNNRPIQTMKEIEQTMTDVMDSRVKLFLQNDHGNWTNFGWGNMILSLETPSHRKRITILSGKNSKIVDSFIEDTGVGRVGKSSVTFKINNSKCLNNHAALIDISQGGVELDQIIHVLMSK</sequence>
<gene>
    <name evidence="4" type="ORF">FWILDA_LOCUS9687</name>
</gene>
<reference evidence="4" key="1">
    <citation type="submission" date="2022-08" db="EMBL/GenBank/DDBJ databases">
        <authorList>
            <person name="Kallberg Y."/>
            <person name="Tangrot J."/>
            <person name="Rosling A."/>
        </authorList>
    </citation>
    <scope>NUCLEOTIDE SEQUENCE</scope>
    <source>
        <strain evidence="4">Wild A</strain>
    </source>
</reference>
<comment type="caution">
    <text evidence="4">The sequence shown here is derived from an EMBL/GenBank/DDBJ whole genome shotgun (WGS) entry which is preliminary data.</text>
</comment>
<dbReference type="OrthoDB" id="6244550at2759"/>
<dbReference type="GO" id="GO:0005085">
    <property type="term" value="F:guanyl-nucleotide exchange factor activity"/>
    <property type="evidence" value="ECO:0007669"/>
    <property type="project" value="UniProtKB-KW"/>
</dbReference>
<organism evidence="4 5">
    <name type="scientific">Funneliformis geosporum</name>
    <dbReference type="NCBI Taxonomy" id="1117311"/>
    <lineage>
        <taxon>Eukaryota</taxon>
        <taxon>Fungi</taxon>
        <taxon>Fungi incertae sedis</taxon>
        <taxon>Mucoromycota</taxon>
        <taxon>Glomeromycotina</taxon>
        <taxon>Glomeromycetes</taxon>
        <taxon>Glomerales</taxon>
        <taxon>Glomeraceae</taxon>
        <taxon>Funneliformis</taxon>
    </lineage>
</organism>
<feature type="region of interest" description="Disordered" evidence="2">
    <location>
        <begin position="454"/>
        <end position="499"/>
    </location>
</feature>
<evidence type="ECO:0000256" key="1">
    <source>
        <dbReference type="ARBA" id="ARBA00022658"/>
    </source>
</evidence>
<dbReference type="Gene3D" id="1.20.900.10">
    <property type="entry name" value="Dbl homology (DH) domain"/>
    <property type="match status" value="1"/>
</dbReference>
<dbReference type="InterPro" id="IPR035899">
    <property type="entry name" value="DBL_dom_sf"/>
</dbReference>
<dbReference type="Gene3D" id="2.30.29.30">
    <property type="entry name" value="Pleckstrin-homology domain (PH domain)/Phosphotyrosine-binding domain (PTB)"/>
    <property type="match status" value="1"/>
</dbReference>
<evidence type="ECO:0000313" key="4">
    <source>
        <dbReference type="EMBL" id="CAI2180649.1"/>
    </source>
</evidence>
<feature type="compositionally biased region" description="Basic and acidic residues" evidence="2">
    <location>
        <begin position="471"/>
        <end position="485"/>
    </location>
</feature>
<dbReference type="AlphaFoldDB" id="A0A9W4STT3"/>
<keyword evidence="1" id="KW-0344">Guanine-nucleotide releasing factor</keyword>
<evidence type="ECO:0000313" key="5">
    <source>
        <dbReference type="Proteomes" id="UP001153678"/>
    </source>
</evidence>
<dbReference type="EMBL" id="CAMKVN010002338">
    <property type="protein sequence ID" value="CAI2180649.1"/>
    <property type="molecule type" value="Genomic_DNA"/>
</dbReference>
<keyword evidence="5" id="KW-1185">Reference proteome</keyword>
<dbReference type="SMART" id="SM00325">
    <property type="entry name" value="RhoGEF"/>
    <property type="match status" value="1"/>
</dbReference>
<protein>
    <submittedName>
        <fullName evidence="4">17778_t:CDS:1</fullName>
    </submittedName>
</protein>
<proteinExistence type="predicted"/>
<name>A0A9W4STT3_9GLOM</name>
<dbReference type="InterPro" id="IPR000219">
    <property type="entry name" value="DH_dom"/>
</dbReference>
<dbReference type="SUPFAM" id="SSF50729">
    <property type="entry name" value="PH domain-like"/>
    <property type="match status" value="1"/>
</dbReference>
<dbReference type="GO" id="GO:0005737">
    <property type="term" value="C:cytoplasm"/>
    <property type="evidence" value="ECO:0007669"/>
    <property type="project" value="TreeGrafter"/>
</dbReference>
<dbReference type="SUPFAM" id="SSF48065">
    <property type="entry name" value="DBL homology domain (DH-domain)"/>
    <property type="match status" value="1"/>
</dbReference>
<dbReference type="InterPro" id="IPR011993">
    <property type="entry name" value="PH-like_dom_sf"/>
</dbReference>
<dbReference type="Pfam" id="PF00621">
    <property type="entry name" value="RhoGEF"/>
    <property type="match status" value="1"/>
</dbReference>
<dbReference type="PANTHER" id="PTHR22826">
    <property type="entry name" value="RHO GUANINE EXCHANGE FACTOR-RELATED"/>
    <property type="match status" value="1"/>
</dbReference>
<dbReference type="Proteomes" id="UP001153678">
    <property type="component" value="Unassembled WGS sequence"/>
</dbReference>